<dbReference type="EMBL" id="JAAVMX010000006">
    <property type="protein sequence ID" value="KAF4506941.1"/>
    <property type="molecule type" value="Genomic_DNA"/>
</dbReference>
<name>A0A8H4LXB8_9HYPO</name>
<dbReference type="InterPro" id="IPR009959">
    <property type="entry name" value="Cyclase_SnoaL-like"/>
</dbReference>
<dbReference type="GO" id="GO:0030638">
    <property type="term" value="P:polyketide metabolic process"/>
    <property type="evidence" value="ECO:0007669"/>
    <property type="project" value="InterPro"/>
</dbReference>
<dbReference type="OrthoDB" id="2830113at2759"/>
<dbReference type="InterPro" id="IPR032710">
    <property type="entry name" value="NTF2-like_dom_sf"/>
</dbReference>
<reference evidence="1 2" key="1">
    <citation type="journal article" date="2020" name="Genome Biol. Evol.">
        <title>A new high-quality draft genome assembly of the Chinese cordyceps Ophiocordyceps sinensis.</title>
        <authorList>
            <person name="Shu R."/>
            <person name="Zhang J."/>
            <person name="Meng Q."/>
            <person name="Zhang H."/>
            <person name="Zhou G."/>
            <person name="Li M."/>
            <person name="Wu P."/>
            <person name="Zhao Y."/>
            <person name="Chen C."/>
            <person name="Qin Q."/>
        </authorList>
    </citation>
    <scope>NUCLEOTIDE SEQUENCE [LARGE SCALE GENOMIC DNA]</scope>
    <source>
        <strain evidence="1 2">IOZ07</strain>
    </source>
</reference>
<evidence type="ECO:0000313" key="1">
    <source>
        <dbReference type="EMBL" id="KAF4506941.1"/>
    </source>
</evidence>
<evidence type="ECO:0008006" key="3">
    <source>
        <dbReference type="Google" id="ProtNLM"/>
    </source>
</evidence>
<dbReference type="AlphaFoldDB" id="A0A8H4LXB8"/>
<gene>
    <name evidence="1" type="ORF">G6O67_005625</name>
</gene>
<organism evidence="1 2">
    <name type="scientific">Ophiocordyceps sinensis</name>
    <dbReference type="NCBI Taxonomy" id="72228"/>
    <lineage>
        <taxon>Eukaryota</taxon>
        <taxon>Fungi</taxon>
        <taxon>Dikarya</taxon>
        <taxon>Ascomycota</taxon>
        <taxon>Pezizomycotina</taxon>
        <taxon>Sordariomycetes</taxon>
        <taxon>Hypocreomycetidae</taxon>
        <taxon>Hypocreales</taxon>
        <taxon>Ophiocordycipitaceae</taxon>
        <taxon>Ophiocordyceps</taxon>
    </lineage>
</organism>
<dbReference type="Pfam" id="PF07366">
    <property type="entry name" value="SnoaL"/>
    <property type="match status" value="1"/>
</dbReference>
<evidence type="ECO:0000313" key="2">
    <source>
        <dbReference type="Proteomes" id="UP000557566"/>
    </source>
</evidence>
<proteinExistence type="predicted"/>
<dbReference type="Gene3D" id="3.10.450.50">
    <property type="match status" value="1"/>
</dbReference>
<comment type="caution">
    <text evidence="1">The sequence shown here is derived from an EMBL/GenBank/DDBJ whole genome shotgun (WGS) entry which is preliminary data.</text>
</comment>
<sequence length="124" mass="14107">MPSLEQAYLSYLSAFNERPFAGLATHMHPTVVLNGAAMPLAAFEKLLTDDIAAAPDLRFEMSMLVVDEARQRVGCRIEFRCTPEREFMGRSVSGAVKCMEHMFYQYRDGRIAEVWWMPGELVEV</sequence>
<dbReference type="SUPFAM" id="SSF54427">
    <property type="entry name" value="NTF2-like"/>
    <property type="match status" value="1"/>
</dbReference>
<keyword evidence="2" id="KW-1185">Reference proteome</keyword>
<dbReference type="Proteomes" id="UP000557566">
    <property type="component" value="Unassembled WGS sequence"/>
</dbReference>
<protein>
    <recommendedName>
        <fullName evidence="3">SnoaL-like domain-containing protein</fullName>
    </recommendedName>
</protein>
<accession>A0A8H4LXB8</accession>